<accession>A0A9N8W950</accession>
<feature type="compositionally biased region" description="Basic residues" evidence="1">
    <location>
        <begin position="242"/>
        <end position="251"/>
    </location>
</feature>
<dbReference type="AlphaFoldDB" id="A0A9N8W950"/>
<dbReference type="Proteomes" id="UP000789570">
    <property type="component" value="Unassembled WGS sequence"/>
</dbReference>
<gene>
    <name evidence="2" type="ORF">FCALED_LOCUS2628</name>
</gene>
<feature type="region of interest" description="Disordered" evidence="1">
    <location>
        <begin position="214"/>
        <end position="287"/>
    </location>
</feature>
<sequence length="287" mass="33460">MSQCRNNQEMISELPDNFDPLDVIYLDEPQKEPMPNLKAIYDKPVAELHIRYQTKEWLRDKGFLIKSPVFSSISNPTLFKGLRKDHESKLNLEESENDEEKKLKVLVANDINNDDKEIDSDHDFEDDHGTEDEEFESKSLKEKNKFLNSKSIEYITESRILDKIIIPESNLVNEPRVVIDNRFNERFNQKFNEKVQEVSTHVKEGKSEMVKVEQDGKGTNINNVTLGKGVKSEDQDEVEKDKKKHRSKKIKYYSDTSIDWSSDNSSDYNDSSSEDEFVSLSKKRLRT</sequence>
<evidence type="ECO:0000313" key="3">
    <source>
        <dbReference type="Proteomes" id="UP000789570"/>
    </source>
</evidence>
<feature type="compositionally biased region" description="Low complexity" evidence="1">
    <location>
        <begin position="254"/>
        <end position="271"/>
    </location>
</feature>
<comment type="caution">
    <text evidence="2">The sequence shown here is derived from an EMBL/GenBank/DDBJ whole genome shotgun (WGS) entry which is preliminary data.</text>
</comment>
<protein>
    <submittedName>
        <fullName evidence="2">12430_t:CDS:1</fullName>
    </submittedName>
</protein>
<name>A0A9N8W950_9GLOM</name>
<dbReference type="EMBL" id="CAJVPQ010000414">
    <property type="protein sequence ID" value="CAG8479348.1"/>
    <property type="molecule type" value="Genomic_DNA"/>
</dbReference>
<feature type="region of interest" description="Disordered" evidence="1">
    <location>
        <begin position="114"/>
        <end position="137"/>
    </location>
</feature>
<keyword evidence="3" id="KW-1185">Reference proteome</keyword>
<evidence type="ECO:0000313" key="2">
    <source>
        <dbReference type="EMBL" id="CAG8479348.1"/>
    </source>
</evidence>
<feature type="compositionally biased region" description="Basic and acidic residues" evidence="1">
    <location>
        <begin position="114"/>
        <end position="127"/>
    </location>
</feature>
<proteinExistence type="predicted"/>
<evidence type="ECO:0000256" key="1">
    <source>
        <dbReference type="SAM" id="MobiDB-lite"/>
    </source>
</evidence>
<organism evidence="2 3">
    <name type="scientific">Funneliformis caledonium</name>
    <dbReference type="NCBI Taxonomy" id="1117310"/>
    <lineage>
        <taxon>Eukaryota</taxon>
        <taxon>Fungi</taxon>
        <taxon>Fungi incertae sedis</taxon>
        <taxon>Mucoromycota</taxon>
        <taxon>Glomeromycotina</taxon>
        <taxon>Glomeromycetes</taxon>
        <taxon>Glomerales</taxon>
        <taxon>Glomeraceae</taxon>
        <taxon>Funneliformis</taxon>
    </lineage>
</organism>
<reference evidence="2" key="1">
    <citation type="submission" date="2021-06" db="EMBL/GenBank/DDBJ databases">
        <authorList>
            <person name="Kallberg Y."/>
            <person name="Tangrot J."/>
            <person name="Rosling A."/>
        </authorList>
    </citation>
    <scope>NUCLEOTIDE SEQUENCE</scope>
    <source>
        <strain evidence="2">UK204</strain>
    </source>
</reference>
<dbReference type="OrthoDB" id="2404693at2759"/>